<dbReference type="InterPro" id="IPR004667">
    <property type="entry name" value="ADP_ATP_car_bac_type"/>
</dbReference>
<keyword evidence="3 9" id="KW-0813">Transport</keyword>
<sequence>MMPQVATDSYSVDKMKTDMDDDSEAGHGGKNKPTSLVARIRKALWGDLPREEYKKFALLSLTFLFIVGTYWLLRTQKDALFMKITGKLYIPYAKMGSFFVMVPLILGYCKLVDLVEKHVLFYVICGGYGCLFLCVSLALMIPGVGPDETIPASPTRILGWVIYLGIETFGSLTVPLFWSFVNSISDTKSAKAGFGLITWGAQFGSIAGPTLGKSAKKLGMAPLMLIGTFGIFMVPFMVKVFVTAYPSSKEGSIQKRDTGILEGIRLIFKHKYLVGVFGIATFYEVIGTVLDYQMKFQLDSEFSSAAEVAAFMGGFGQAANGLAFCFSLVGTGFFINNFGIVFCLVCFPVTVALVVVYVWFNPSVHVLFYAMVVIKGLSYALNNPCKEILYIPTTKDVKFKAKSWIDMFGGRAAKSVGSLINAQLKTMAALATYSGPINLTIIAVWVSVALYTGRTNQKMVKYEIVVGEEQKEEHKNLPPPDLSNPLV</sequence>
<comment type="subcellular location">
    <subcellularLocation>
        <location evidence="1 9">Membrane</location>
        <topology evidence="1 9">Multi-pass membrane protein</topology>
    </subcellularLocation>
</comment>
<reference evidence="10" key="1">
    <citation type="submission" date="2021-01" db="EMBL/GenBank/DDBJ databases">
        <authorList>
            <person name="Corre E."/>
            <person name="Pelletier E."/>
            <person name="Niang G."/>
            <person name="Scheremetjew M."/>
            <person name="Finn R."/>
            <person name="Kale V."/>
            <person name="Holt S."/>
            <person name="Cochrane G."/>
            <person name="Meng A."/>
            <person name="Brown T."/>
            <person name="Cohen L."/>
        </authorList>
    </citation>
    <scope>NUCLEOTIDE SEQUENCE</scope>
    <source>
        <strain evidence="10">NIES-381</strain>
    </source>
</reference>
<evidence type="ECO:0000256" key="7">
    <source>
        <dbReference type="ARBA" id="ARBA00022989"/>
    </source>
</evidence>
<evidence type="ECO:0000256" key="3">
    <source>
        <dbReference type="ARBA" id="ARBA00022448"/>
    </source>
</evidence>
<evidence type="ECO:0000256" key="5">
    <source>
        <dbReference type="ARBA" id="ARBA00022741"/>
    </source>
</evidence>
<evidence type="ECO:0000256" key="2">
    <source>
        <dbReference type="ARBA" id="ARBA00007127"/>
    </source>
</evidence>
<evidence type="ECO:0000256" key="9">
    <source>
        <dbReference type="RuleBase" id="RU363121"/>
    </source>
</evidence>
<keyword evidence="4 9" id="KW-0812">Transmembrane</keyword>
<name>A0A7S1N3C9_9EUGL</name>
<dbReference type="Gene3D" id="1.20.1250.20">
    <property type="entry name" value="MFS general substrate transporter like domains"/>
    <property type="match status" value="1"/>
</dbReference>
<feature type="transmembrane region" description="Helical" evidence="9">
    <location>
        <begin position="157"/>
        <end position="180"/>
    </location>
</feature>
<feature type="transmembrane region" description="Helical" evidence="9">
    <location>
        <begin position="310"/>
        <end position="331"/>
    </location>
</feature>
<evidence type="ECO:0000256" key="1">
    <source>
        <dbReference type="ARBA" id="ARBA00004141"/>
    </source>
</evidence>
<evidence type="ECO:0000256" key="8">
    <source>
        <dbReference type="ARBA" id="ARBA00023136"/>
    </source>
</evidence>
<dbReference type="EMBL" id="HBGA01014727">
    <property type="protein sequence ID" value="CAD8994584.1"/>
    <property type="molecule type" value="Transcribed_RNA"/>
</dbReference>
<keyword evidence="8 9" id="KW-0472">Membrane</keyword>
<feature type="transmembrane region" description="Helical" evidence="9">
    <location>
        <begin position="192"/>
        <end position="211"/>
    </location>
</feature>
<keyword evidence="6 9" id="KW-0067">ATP-binding</keyword>
<dbReference type="GO" id="GO:0016020">
    <property type="term" value="C:membrane"/>
    <property type="evidence" value="ECO:0007669"/>
    <property type="project" value="UniProtKB-SubCell"/>
</dbReference>
<dbReference type="PANTHER" id="PTHR31187">
    <property type="match status" value="1"/>
</dbReference>
<evidence type="ECO:0000256" key="4">
    <source>
        <dbReference type="ARBA" id="ARBA00022692"/>
    </source>
</evidence>
<dbReference type="SUPFAM" id="SSF103473">
    <property type="entry name" value="MFS general substrate transporter"/>
    <property type="match status" value="2"/>
</dbReference>
<dbReference type="GO" id="GO:0005524">
    <property type="term" value="F:ATP binding"/>
    <property type="evidence" value="ECO:0007669"/>
    <property type="project" value="UniProtKB-KW"/>
</dbReference>
<feature type="transmembrane region" description="Helical" evidence="9">
    <location>
        <begin position="430"/>
        <end position="451"/>
    </location>
</feature>
<evidence type="ECO:0000313" key="10">
    <source>
        <dbReference type="EMBL" id="CAD8994584.1"/>
    </source>
</evidence>
<organism evidence="10">
    <name type="scientific">Eutreptiella gymnastica</name>
    <dbReference type="NCBI Taxonomy" id="73025"/>
    <lineage>
        <taxon>Eukaryota</taxon>
        <taxon>Discoba</taxon>
        <taxon>Euglenozoa</taxon>
        <taxon>Euglenida</taxon>
        <taxon>Spirocuta</taxon>
        <taxon>Euglenophyceae</taxon>
        <taxon>Eutreptiales</taxon>
        <taxon>Eutreptiaceae</taxon>
        <taxon>Eutreptiella</taxon>
    </lineage>
</organism>
<proteinExistence type="inferred from homology"/>
<dbReference type="AlphaFoldDB" id="A0A7S1N3C9"/>
<protein>
    <recommendedName>
        <fullName evidence="9">ADP,ATP carrier protein</fullName>
    </recommendedName>
</protein>
<keyword evidence="5 9" id="KW-0547">Nucleotide-binding</keyword>
<feature type="transmembrane region" description="Helical" evidence="9">
    <location>
        <begin position="93"/>
        <end position="112"/>
    </location>
</feature>
<keyword evidence="7 9" id="KW-1133">Transmembrane helix</keyword>
<accession>A0A7S1N3C9</accession>
<feature type="transmembrane region" description="Helical" evidence="9">
    <location>
        <begin position="223"/>
        <end position="246"/>
    </location>
</feature>
<dbReference type="PANTHER" id="PTHR31187:SF1">
    <property type="entry name" value="ADP,ATP CARRIER PROTEIN 1"/>
    <property type="match status" value="1"/>
</dbReference>
<gene>
    <name evidence="10" type="ORF">EGYM00392_LOCUS5639</name>
</gene>
<feature type="transmembrane region" description="Helical" evidence="9">
    <location>
        <begin position="272"/>
        <end position="290"/>
    </location>
</feature>
<dbReference type="Pfam" id="PF03219">
    <property type="entry name" value="TLC"/>
    <property type="match status" value="3"/>
</dbReference>
<comment type="similarity">
    <text evidence="2 9">Belongs to the ADP/ATP translocase tlc family.</text>
</comment>
<dbReference type="GO" id="GO:0005471">
    <property type="term" value="F:ATP:ADP antiporter activity"/>
    <property type="evidence" value="ECO:0007669"/>
    <property type="project" value="InterPro"/>
</dbReference>
<evidence type="ECO:0000256" key="6">
    <source>
        <dbReference type="ARBA" id="ARBA00022840"/>
    </source>
</evidence>
<feature type="transmembrane region" description="Helical" evidence="9">
    <location>
        <begin position="119"/>
        <end position="145"/>
    </location>
</feature>
<dbReference type="InterPro" id="IPR036259">
    <property type="entry name" value="MFS_trans_sf"/>
</dbReference>
<feature type="transmembrane region" description="Helical" evidence="9">
    <location>
        <begin position="56"/>
        <end position="73"/>
    </location>
</feature>
<feature type="transmembrane region" description="Helical" evidence="9">
    <location>
        <begin position="338"/>
        <end position="360"/>
    </location>
</feature>